<dbReference type="AlphaFoldDB" id="A0AAJ4ZGC5"/>
<reference evidence="2" key="2">
    <citation type="submission" date="2016-11" db="EMBL/GenBank/DDBJ databases">
        <title>Complete Genome Sequencing of Pandoraea pulmonicola DSM 16583.</title>
        <authorList>
            <person name="Chan K.-G."/>
        </authorList>
    </citation>
    <scope>NUCLEOTIDE SEQUENCE</scope>
    <source>
        <strain evidence="2">DSM 16583</strain>
    </source>
</reference>
<dbReference type="EMBL" id="UGSJ01000001">
    <property type="protein sequence ID" value="SUA92878.1"/>
    <property type="molecule type" value="Genomic_DNA"/>
</dbReference>
<evidence type="ECO:0000313" key="5">
    <source>
        <dbReference type="Proteomes" id="UP000254589"/>
    </source>
</evidence>
<gene>
    <name evidence="3" type="ORF">NCTC13159_04422</name>
    <name evidence="2" type="ORF">RO07_24455</name>
</gene>
<dbReference type="RefSeq" id="WP_039412366.1">
    <property type="nucleotide sequence ID" value="NZ_CP010310.2"/>
</dbReference>
<protein>
    <submittedName>
        <fullName evidence="3">Uncharacterized protein</fullName>
    </submittedName>
</protein>
<dbReference type="Proteomes" id="UP000254589">
    <property type="component" value="Unassembled WGS sequence"/>
</dbReference>
<reference evidence="3 5" key="3">
    <citation type="submission" date="2018-06" db="EMBL/GenBank/DDBJ databases">
        <authorList>
            <consortium name="Pathogen Informatics"/>
            <person name="Doyle S."/>
        </authorList>
    </citation>
    <scope>NUCLEOTIDE SEQUENCE [LARGE SCALE GENOMIC DNA]</scope>
    <source>
        <strain evidence="3 5">NCTC13159</strain>
    </source>
</reference>
<evidence type="ECO:0000256" key="1">
    <source>
        <dbReference type="SAM" id="Coils"/>
    </source>
</evidence>
<dbReference type="KEGG" id="ppul:RO07_24455"/>
<dbReference type="Proteomes" id="UP000035086">
    <property type="component" value="Chromosome"/>
</dbReference>
<feature type="coiled-coil region" evidence="1">
    <location>
        <begin position="34"/>
        <end position="68"/>
    </location>
</feature>
<organism evidence="3 5">
    <name type="scientific">Pandoraea pulmonicola</name>
    <dbReference type="NCBI Taxonomy" id="93221"/>
    <lineage>
        <taxon>Bacteria</taxon>
        <taxon>Pseudomonadati</taxon>
        <taxon>Pseudomonadota</taxon>
        <taxon>Betaproteobacteria</taxon>
        <taxon>Burkholderiales</taxon>
        <taxon>Burkholderiaceae</taxon>
        <taxon>Pandoraea</taxon>
    </lineage>
</organism>
<sequence>MAEVMAGIQTALDIAAKLRALTKKLQDAEFSMLVAELNMQLADTKLEIAALKTEFAKEVEQKERLRRAAFA</sequence>
<reference evidence="4" key="1">
    <citation type="submission" date="2014-12" db="EMBL/GenBank/DDBJ databases">
        <title>Complete Genome Sequencing of Pandoraea pulmonicola DSM 16583.</title>
        <authorList>
            <person name="Chan K.-G."/>
        </authorList>
    </citation>
    <scope>NUCLEOTIDE SEQUENCE [LARGE SCALE GENOMIC DNA]</scope>
    <source>
        <strain evidence="4">DSM 16583</strain>
    </source>
</reference>
<keyword evidence="4" id="KW-1185">Reference proteome</keyword>
<accession>A0AAJ4ZGC5</accession>
<keyword evidence="1" id="KW-0175">Coiled coil</keyword>
<evidence type="ECO:0000313" key="3">
    <source>
        <dbReference type="EMBL" id="SUA92878.1"/>
    </source>
</evidence>
<evidence type="ECO:0000313" key="2">
    <source>
        <dbReference type="EMBL" id="AJC22823.1"/>
    </source>
</evidence>
<dbReference type="EMBL" id="CP010310">
    <property type="protein sequence ID" value="AJC22823.1"/>
    <property type="molecule type" value="Genomic_DNA"/>
</dbReference>
<name>A0AAJ4ZGC5_PANPU</name>
<proteinExistence type="predicted"/>
<evidence type="ECO:0000313" key="4">
    <source>
        <dbReference type="Proteomes" id="UP000035086"/>
    </source>
</evidence>